<reference evidence="2" key="1">
    <citation type="journal article" date="2019" name="Int. J. Syst. Evol. Microbiol.">
        <title>The Global Catalogue of Microorganisms (GCM) 10K type strain sequencing project: providing services to taxonomists for standard genome sequencing and annotation.</title>
        <authorList>
            <consortium name="The Broad Institute Genomics Platform"/>
            <consortium name="The Broad Institute Genome Sequencing Center for Infectious Disease"/>
            <person name="Wu L."/>
            <person name="Ma J."/>
        </authorList>
    </citation>
    <scope>NUCLEOTIDE SEQUENCE [LARGE SCALE GENOMIC DNA]</scope>
    <source>
        <strain evidence="2">JCM 12928</strain>
    </source>
</reference>
<proteinExistence type="predicted"/>
<keyword evidence="2" id="KW-1185">Reference proteome</keyword>
<evidence type="ECO:0000313" key="1">
    <source>
        <dbReference type="EMBL" id="GAA0613356.1"/>
    </source>
</evidence>
<dbReference type="RefSeq" id="WP_343789978.1">
    <property type="nucleotide sequence ID" value="NZ_BAAAGA010000001.1"/>
</dbReference>
<organism evidence="1 2">
    <name type="scientific">Brevundimonas kwangchunensis</name>
    <dbReference type="NCBI Taxonomy" id="322163"/>
    <lineage>
        <taxon>Bacteria</taxon>
        <taxon>Pseudomonadati</taxon>
        <taxon>Pseudomonadota</taxon>
        <taxon>Alphaproteobacteria</taxon>
        <taxon>Caulobacterales</taxon>
        <taxon>Caulobacteraceae</taxon>
        <taxon>Brevundimonas</taxon>
    </lineage>
</organism>
<dbReference type="Proteomes" id="UP001501352">
    <property type="component" value="Unassembled WGS sequence"/>
</dbReference>
<sequence length="175" mass="17628">MTAGVAAGFLPHPTEFAMRLIALAAASALVLSACSPGAEGPAPAPTEPEVPVELAGVNLNEPVRLLGTEPFWGITLSGNELVYSGVDRPEQRAPLPAPTLQGTVATYETATANGSPISIMLAATECSDGMSDRTYPLTARVKIGSEELSGCAASQAAIMSAGESGPVQAPAQPAA</sequence>
<accession>A0ABP3RSZ3</accession>
<gene>
    <name evidence="1" type="ORF">GCM10009422_05390</name>
</gene>
<evidence type="ECO:0000313" key="2">
    <source>
        <dbReference type="Proteomes" id="UP001501352"/>
    </source>
</evidence>
<protein>
    <submittedName>
        <fullName evidence="1">Membrane protein</fullName>
    </submittedName>
</protein>
<name>A0ABP3RSZ3_9CAUL</name>
<dbReference type="EMBL" id="BAAAGA010000001">
    <property type="protein sequence ID" value="GAA0613356.1"/>
    <property type="molecule type" value="Genomic_DNA"/>
</dbReference>
<comment type="caution">
    <text evidence="1">The sequence shown here is derived from an EMBL/GenBank/DDBJ whole genome shotgun (WGS) entry which is preliminary data.</text>
</comment>